<keyword evidence="2" id="KW-1185">Reference proteome</keyword>
<accession>A0ACC1SNE2</accession>
<comment type="caution">
    <text evidence="1">The sequence shown here is derived from an EMBL/GenBank/DDBJ whole genome shotgun (WGS) entry which is preliminary data.</text>
</comment>
<proteinExistence type="predicted"/>
<gene>
    <name evidence="1" type="ORF">NM208_g3678</name>
</gene>
<sequence>MGHVDGTLPPLKNGVILHNFPKDGGAMAEATDENERSANEADERTDAPSESFRIAMVGQVVLEPEEESIDLFYLLQIPRGLLASSTQQDSLSSHIAVEEMAHHEDSAIIAAAAKKEDRDFAVQLFRPEDAEVTTTTAA</sequence>
<organism evidence="1 2">
    <name type="scientific">Fusarium decemcellulare</name>
    <dbReference type="NCBI Taxonomy" id="57161"/>
    <lineage>
        <taxon>Eukaryota</taxon>
        <taxon>Fungi</taxon>
        <taxon>Dikarya</taxon>
        <taxon>Ascomycota</taxon>
        <taxon>Pezizomycotina</taxon>
        <taxon>Sordariomycetes</taxon>
        <taxon>Hypocreomycetidae</taxon>
        <taxon>Hypocreales</taxon>
        <taxon>Nectriaceae</taxon>
        <taxon>Fusarium</taxon>
        <taxon>Fusarium decemcellulare species complex</taxon>
    </lineage>
</organism>
<evidence type="ECO:0000313" key="1">
    <source>
        <dbReference type="EMBL" id="KAJ3543232.1"/>
    </source>
</evidence>
<reference evidence="1" key="1">
    <citation type="submission" date="2022-08" db="EMBL/GenBank/DDBJ databases">
        <title>Genome Sequence of Fusarium decemcellulare.</title>
        <authorList>
            <person name="Buettner E."/>
        </authorList>
    </citation>
    <scope>NUCLEOTIDE SEQUENCE</scope>
    <source>
        <strain evidence="1">Babe19</strain>
    </source>
</reference>
<name>A0ACC1SNE2_9HYPO</name>
<dbReference type="EMBL" id="JANRMS010000254">
    <property type="protein sequence ID" value="KAJ3543232.1"/>
    <property type="molecule type" value="Genomic_DNA"/>
</dbReference>
<evidence type="ECO:0000313" key="2">
    <source>
        <dbReference type="Proteomes" id="UP001148629"/>
    </source>
</evidence>
<protein>
    <submittedName>
        <fullName evidence="1">Uncharacterized protein</fullName>
    </submittedName>
</protein>
<dbReference type="Proteomes" id="UP001148629">
    <property type="component" value="Unassembled WGS sequence"/>
</dbReference>